<sequence>MKSKSINNFMEDCRIAIFNAADDTVISTRFAPFGFDETKHQANKTLYQETTDLIAQDKIEHAEYDAARIDFNNAVDDARKIYNTITRSLQYWYAPDTHEALKLGLYNNKVARYTDFVQAAKEFYAELEKHPEVMEKLVPFGHSGENIATYKTNVDNLDDLRANREKESGDAQYTIKARNAKMDELADAVADIKRLGKLIFTEDEAQYLEKLGILVKS</sequence>
<gene>
    <name evidence="1" type="ORF">G0Q07_02730</name>
</gene>
<organism evidence="1 2">
    <name type="scientific">Draconibacterium halophilum</name>
    <dbReference type="NCBI Taxonomy" id="2706887"/>
    <lineage>
        <taxon>Bacteria</taxon>
        <taxon>Pseudomonadati</taxon>
        <taxon>Bacteroidota</taxon>
        <taxon>Bacteroidia</taxon>
        <taxon>Marinilabiliales</taxon>
        <taxon>Prolixibacteraceae</taxon>
        <taxon>Draconibacterium</taxon>
    </lineage>
</organism>
<evidence type="ECO:0000313" key="1">
    <source>
        <dbReference type="EMBL" id="QIA06709.1"/>
    </source>
</evidence>
<evidence type="ECO:0000313" key="2">
    <source>
        <dbReference type="Proteomes" id="UP000474630"/>
    </source>
</evidence>
<protein>
    <submittedName>
        <fullName evidence="1">Uncharacterized protein</fullName>
    </submittedName>
</protein>
<dbReference type="AlphaFoldDB" id="A0A6C0R948"/>
<dbReference type="Proteomes" id="UP000474630">
    <property type="component" value="Chromosome"/>
</dbReference>
<proteinExistence type="predicted"/>
<dbReference type="RefSeq" id="WP_163344639.1">
    <property type="nucleotide sequence ID" value="NZ_CP048409.1"/>
</dbReference>
<reference evidence="1 2" key="1">
    <citation type="submission" date="2020-02" db="EMBL/GenBank/DDBJ databases">
        <title>Genome sequencing for Draconibacterium sp. strain M1.</title>
        <authorList>
            <person name="Park S.-J."/>
        </authorList>
    </citation>
    <scope>NUCLEOTIDE SEQUENCE [LARGE SCALE GENOMIC DNA]</scope>
    <source>
        <strain evidence="1 2">M1</strain>
    </source>
</reference>
<keyword evidence="2" id="KW-1185">Reference proteome</keyword>
<accession>A0A6C0R948</accession>
<name>A0A6C0R948_9BACT</name>
<dbReference type="KEGG" id="drc:G0Q07_02730"/>
<dbReference type="EMBL" id="CP048409">
    <property type="protein sequence ID" value="QIA06709.1"/>
    <property type="molecule type" value="Genomic_DNA"/>
</dbReference>